<name>A0A1A8ZM34_9ACTN</name>
<dbReference type="AlphaFoldDB" id="A0A1A8ZM34"/>
<organism evidence="3 4">
    <name type="scientific">Micromonospora narathiwatensis</name>
    <dbReference type="NCBI Taxonomy" id="299146"/>
    <lineage>
        <taxon>Bacteria</taxon>
        <taxon>Bacillati</taxon>
        <taxon>Actinomycetota</taxon>
        <taxon>Actinomycetes</taxon>
        <taxon>Micromonosporales</taxon>
        <taxon>Micromonosporaceae</taxon>
        <taxon>Micromonospora</taxon>
    </lineage>
</organism>
<evidence type="ECO:0000313" key="4">
    <source>
        <dbReference type="Proteomes" id="UP000198765"/>
    </source>
</evidence>
<dbReference type="Proteomes" id="UP000198765">
    <property type="component" value="Chromosome I"/>
</dbReference>
<dbReference type="EMBL" id="LT594324">
    <property type="protein sequence ID" value="SBT44931.1"/>
    <property type="molecule type" value="Genomic_DNA"/>
</dbReference>
<dbReference type="PANTHER" id="PTHR40758:SF1">
    <property type="entry name" value="CONSERVED PROTEIN"/>
    <property type="match status" value="1"/>
</dbReference>
<dbReference type="InterPro" id="IPR024344">
    <property type="entry name" value="MDMPI_metal-binding"/>
</dbReference>
<sequence>MTGLSFDRHCAEIVAQSDLLRAHLDRADLTVAVPSCPGWNLGQLVRHLGGGQRWAAEVVRTRATVPPTDTHFRDLSAYAREEPAVVGPWLVESAAELAGALNAAGPEVMTWTPLPVPAATVFWARRFAHETLMHRADAALALGEDLAVDPAVAVDALDEWMELGSLPMMFDFYPERRTLLGPGRTLHLHATDLPAEAGAEWLVDLTGDTLAWRRAHEKAAVAVRGPVTELLLLVYRRRPVGEAAVEVLGDAALLDLWLDRVQFG</sequence>
<dbReference type="Pfam" id="PF11716">
    <property type="entry name" value="MDMPI_N"/>
    <property type="match status" value="1"/>
</dbReference>
<dbReference type="NCBIfam" id="TIGR03083">
    <property type="entry name" value="maleylpyruvate isomerase family mycothiol-dependent enzyme"/>
    <property type="match status" value="1"/>
</dbReference>
<gene>
    <name evidence="3" type="ORF">GA0070621_2197</name>
</gene>
<dbReference type="GO" id="GO:0046872">
    <property type="term" value="F:metal ion binding"/>
    <property type="evidence" value="ECO:0007669"/>
    <property type="project" value="InterPro"/>
</dbReference>
<dbReference type="PANTHER" id="PTHR40758">
    <property type="entry name" value="CONSERVED PROTEIN"/>
    <property type="match status" value="1"/>
</dbReference>
<proteinExistence type="predicted"/>
<dbReference type="GO" id="GO:0005886">
    <property type="term" value="C:plasma membrane"/>
    <property type="evidence" value="ECO:0007669"/>
    <property type="project" value="TreeGrafter"/>
</dbReference>
<reference evidence="3 4" key="1">
    <citation type="submission" date="2016-06" db="EMBL/GenBank/DDBJ databases">
        <authorList>
            <person name="Kjaerup R.B."/>
            <person name="Dalgaard T.S."/>
            <person name="Juul-Madsen H.R."/>
        </authorList>
    </citation>
    <scope>NUCLEOTIDE SEQUENCE [LARGE SCALE GENOMIC DNA]</scope>
    <source>
        <strain evidence="3 4">DSM 45248</strain>
    </source>
</reference>
<feature type="domain" description="MDMPI C-terminal" evidence="1">
    <location>
        <begin position="174"/>
        <end position="255"/>
    </location>
</feature>
<feature type="domain" description="Mycothiol-dependent maleylpyruvate isomerase metal-binding" evidence="2">
    <location>
        <begin position="11"/>
        <end position="139"/>
    </location>
</feature>
<dbReference type="RefSeq" id="WP_091194157.1">
    <property type="nucleotide sequence ID" value="NZ_LT594324.1"/>
</dbReference>
<protein>
    <submittedName>
        <fullName evidence="3">TIGR03083 family protein</fullName>
    </submittedName>
</protein>
<evidence type="ECO:0000313" key="3">
    <source>
        <dbReference type="EMBL" id="SBT44931.1"/>
    </source>
</evidence>
<dbReference type="OrthoDB" id="3671213at2"/>
<evidence type="ECO:0000259" key="1">
    <source>
        <dbReference type="Pfam" id="PF07398"/>
    </source>
</evidence>
<accession>A0A1A8ZM34</accession>
<evidence type="ECO:0000259" key="2">
    <source>
        <dbReference type="Pfam" id="PF11716"/>
    </source>
</evidence>
<keyword evidence="4" id="KW-1185">Reference proteome</keyword>
<dbReference type="PATRIC" id="fig|299146.4.peg.2269"/>
<dbReference type="InterPro" id="IPR034660">
    <property type="entry name" value="DinB/YfiT-like"/>
</dbReference>
<dbReference type="InterPro" id="IPR010872">
    <property type="entry name" value="MDMPI_C-term_domain"/>
</dbReference>
<dbReference type="SUPFAM" id="SSF109854">
    <property type="entry name" value="DinB/YfiT-like putative metalloenzymes"/>
    <property type="match status" value="1"/>
</dbReference>
<dbReference type="Pfam" id="PF07398">
    <property type="entry name" value="MDMPI_C"/>
    <property type="match status" value="1"/>
</dbReference>
<dbReference type="InterPro" id="IPR017517">
    <property type="entry name" value="Maleyloyr_isom"/>
</dbReference>